<name>A0A2I1CCH6_ASPN1</name>
<keyword evidence="1" id="KW-0812">Transmembrane</keyword>
<sequence length="102" mass="11375">MAHENTPFSRGREANLLKWRLQPARRNFLIALVGAALIVAGWIHSYGFRAPSRIISIGLSILALGWGFYPALRSVASDFVSEAQFRPAEYRATLDRSDVVSE</sequence>
<evidence type="ECO:0000256" key="1">
    <source>
        <dbReference type="SAM" id="Phobius"/>
    </source>
</evidence>
<keyword evidence="3" id="KW-1185">Reference proteome</keyword>
<gene>
    <name evidence="2" type="ORF">P174DRAFT_419276</name>
</gene>
<dbReference type="VEuPathDB" id="FungiDB:P174DRAFT_419276"/>
<protein>
    <submittedName>
        <fullName evidence="2">Uncharacterized protein</fullName>
    </submittedName>
</protein>
<dbReference type="RefSeq" id="XP_024683925.1">
    <property type="nucleotide sequence ID" value="XM_024824771.1"/>
</dbReference>
<dbReference type="EMBL" id="MSZS01000003">
    <property type="protein sequence ID" value="PKX95330.1"/>
    <property type="molecule type" value="Genomic_DNA"/>
</dbReference>
<keyword evidence="1" id="KW-0472">Membrane</keyword>
<dbReference type="AlphaFoldDB" id="A0A2I1CCH6"/>
<feature type="transmembrane region" description="Helical" evidence="1">
    <location>
        <begin position="54"/>
        <end position="72"/>
    </location>
</feature>
<dbReference type="GeneID" id="36532096"/>
<comment type="caution">
    <text evidence="2">The sequence shown here is derived from an EMBL/GenBank/DDBJ whole genome shotgun (WGS) entry which is preliminary data.</text>
</comment>
<evidence type="ECO:0000313" key="3">
    <source>
        <dbReference type="Proteomes" id="UP000234474"/>
    </source>
</evidence>
<accession>A0A2I1CCH6</accession>
<reference evidence="3" key="1">
    <citation type="journal article" date="2018" name="Proc. Natl. Acad. Sci. U.S.A.">
        <title>Linking secondary metabolites to gene clusters through genome sequencing of six diverse Aspergillus species.</title>
        <authorList>
            <person name="Kaerboelling I."/>
            <person name="Vesth T.C."/>
            <person name="Frisvad J.C."/>
            <person name="Nybo J.L."/>
            <person name="Theobald S."/>
            <person name="Kuo A."/>
            <person name="Bowyer P."/>
            <person name="Matsuda Y."/>
            <person name="Mondo S."/>
            <person name="Lyhne E.K."/>
            <person name="Kogle M.E."/>
            <person name="Clum A."/>
            <person name="Lipzen A."/>
            <person name="Salamov A."/>
            <person name="Ngan C.Y."/>
            <person name="Daum C."/>
            <person name="Chiniquy J."/>
            <person name="Barry K."/>
            <person name="LaButti K."/>
            <person name="Haridas S."/>
            <person name="Simmons B.A."/>
            <person name="Magnuson J.K."/>
            <person name="Mortensen U.H."/>
            <person name="Larsen T.O."/>
            <person name="Grigoriev I.V."/>
            <person name="Baker S.E."/>
            <person name="Andersen M.R."/>
        </authorList>
    </citation>
    <scope>NUCLEOTIDE SEQUENCE [LARGE SCALE GENOMIC DNA]</scope>
    <source>
        <strain evidence="3">IBT 16806</strain>
    </source>
</reference>
<feature type="transmembrane region" description="Helical" evidence="1">
    <location>
        <begin position="28"/>
        <end position="48"/>
    </location>
</feature>
<dbReference type="Proteomes" id="UP000234474">
    <property type="component" value="Unassembled WGS sequence"/>
</dbReference>
<organism evidence="2 3">
    <name type="scientific">Aspergillus novofumigatus (strain IBT 16806)</name>
    <dbReference type="NCBI Taxonomy" id="1392255"/>
    <lineage>
        <taxon>Eukaryota</taxon>
        <taxon>Fungi</taxon>
        <taxon>Dikarya</taxon>
        <taxon>Ascomycota</taxon>
        <taxon>Pezizomycotina</taxon>
        <taxon>Eurotiomycetes</taxon>
        <taxon>Eurotiomycetidae</taxon>
        <taxon>Eurotiales</taxon>
        <taxon>Aspergillaceae</taxon>
        <taxon>Aspergillus</taxon>
        <taxon>Aspergillus subgen. Fumigati</taxon>
    </lineage>
</organism>
<proteinExistence type="predicted"/>
<evidence type="ECO:0000313" key="2">
    <source>
        <dbReference type="EMBL" id="PKX95330.1"/>
    </source>
</evidence>
<keyword evidence="1" id="KW-1133">Transmembrane helix</keyword>